<dbReference type="Proteomes" id="UP000596739">
    <property type="component" value="Unassembled WGS sequence"/>
</dbReference>
<dbReference type="PANTHER" id="PTHR43471:SF1">
    <property type="entry name" value="ABC TRANSPORTER PERMEASE PROTEIN NOSY-RELATED"/>
    <property type="match status" value="1"/>
</dbReference>
<keyword evidence="4 5" id="KW-0472">Membrane</keyword>
<gene>
    <name evidence="7" type="ORF">JHL18_19340</name>
</gene>
<keyword evidence="2 5" id="KW-0812">Transmembrane</keyword>
<reference evidence="8" key="1">
    <citation type="submission" date="2021-01" db="EMBL/GenBank/DDBJ databases">
        <title>Genome public.</title>
        <authorList>
            <person name="Liu C."/>
            <person name="Sun Q."/>
        </authorList>
    </citation>
    <scope>NUCLEOTIDE SEQUENCE [LARGE SCALE GENOMIC DNA]</scope>
    <source>
        <strain evidence="8">YIM B02505</strain>
    </source>
</reference>
<feature type="transmembrane region" description="Helical" evidence="5">
    <location>
        <begin position="206"/>
        <end position="231"/>
    </location>
</feature>
<comment type="caution">
    <text evidence="7">The sequence shown here is derived from an EMBL/GenBank/DDBJ whole genome shotgun (WGS) entry which is preliminary data.</text>
</comment>
<keyword evidence="8" id="KW-1185">Reference proteome</keyword>
<evidence type="ECO:0000256" key="2">
    <source>
        <dbReference type="ARBA" id="ARBA00022692"/>
    </source>
</evidence>
<dbReference type="Pfam" id="PF12698">
    <property type="entry name" value="ABC2_membrane_3"/>
    <property type="match status" value="1"/>
</dbReference>
<feature type="transmembrane region" description="Helical" evidence="5">
    <location>
        <begin position="133"/>
        <end position="152"/>
    </location>
</feature>
<comment type="subcellular location">
    <subcellularLocation>
        <location evidence="1">Membrane</location>
        <topology evidence="1">Multi-pass membrane protein</topology>
    </subcellularLocation>
</comment>
<evidence type="ECO:0000259" key="6">
    <source>
        <dbReference type="Pfam" id="PF12698"/>
    </source>
</evidence>
<feature type="transmembrane region" description="Helical" evidence="5">
    <location>
        <begin position="21"/>
        <end position="38"/>
    </location>
</feature>
<keyword evidence="3 5" id="KW-1133">Transmembrane helix</keyword>
<dbReference type="RefSeq" id="WP_200272311.1">
    <property type="nucleotide sequence ID" value="NZ_JAENHN010000051.1"/>
</dbReference>
<dbReference type="PANTHER" id="PTHR43471">
    <property type="entry name" value="ABC TRANSPORTER PERMEASE"/>
    <property type="match status" value="1"/>
</dbReference>
<proteinExistence type="predicted"/>
<evidence type="ECO:0000256" key="5">
    <source>
        <dbReference type="SAM" id="Phobius"/>
    </source>
</evidence>
<feature type="transmembrane region" description="Helical" evidence="5">
    <location>
        <begin position="173"/>
        <end position="194"/>
    </location>
</feature>
<dbReference type="EMBL" id="JAENHN010000051">
    <property type="protein sequence ID" value="MBK1812780.1"/>
    <property type="molecule type" value="Genomic_DNA"/>
</dbReference>
<evidence type="ECO:0000313" key="8">
    <source>
        <dbReference type="Proteomes" id="UP000596739"/>
    </source>
</evidence>
<evidence type="ECO:0000256" key="1">
    <source>
        <dbReference type="ARBA" id="ARBA00004141"/>
    </source>
</evidence>
<evidence type="ECO:0000256" key="3">
    <source>
        <dbReference type="ARBA" id="ARBA00022989"/>
    </source>
</evidence>
<feature type="transmembrane region" description="Helical" evidence="5">
    <location>
        <begin position="238"/>
        <end position="259"/>
    </location>
</feature>
<sequence>MNILNIFKNNLSRTLAQKATIIIALILIPIMIGAAVLFSEKVVIKGKIAYVSATNISIPKDNRVDIEILKEKPAVSSLLIGKYVAIVEKRNDDYIVTTLKNQKDKRIIEAYFKTGKLPDNNEDTSKKGEGTNILGFILMILLMQGVALITLYTEDRDKKTLRRILMSPANERIYLFTQELFTFSGIFIPSYLTLAVTKIVFKVDMGFSYGMLFILVAIISALSTSLALFIASVLGSDYSLASTGIYMLTSLVSGCYISFTDGNKFLDILCSALPQKAYMTMIQGIEKGKSLSQFTSQLIYLFIWIAAAYLLGSAINKRKIKQGIY</sequence>
<evidence type="ECO:0000256" key="4">
    <source>
        <dbReference type="ARBA" id="ARBA00023136"/>
    </source>
</evidence>
<accession>A0ABS1ETY8</accession>
<evidence type="ECO:0000313" key="7">
    <source>
        <dbReference type="EMBL" id="MBK1812780.1"/>
    </source>
</evidence>
<feature type="transmembrane region" description="Helical" evidence="5">
    <location>
        <begin position="298"/>
        <end position="315"/>
    </location>
</feature>
<protein>
    <submittedName>
        <fullName evidence="7">ABC transporter permease</fullName>
    </submittedName>
</protein>
<feature type="domain" description="ABC-2 type transporter transmembrane" evidence="6">
    <location>
        <begin position="57"/>
        <end position="312"/>
    </location>
</feature>
<organism evidence="7 8">
    <name type="scientific">Clostridium yunnanense</name>
    <dbReference type="NCBI Taxonomy" id="2800325"/>
    <lineage>
        <taxon>Bacteria</taxon>
        <taxon>Bacillati</taxon>
        <taxon>Bacillota</taxon>
        <taxon>Clostridia</taxon>
        <taxon>Eubacteriales</taxon>
        <taxon>Clostridiaceae</taxon>
        <taxon>Clostridium</taxon>
    </lineage>
</organism>
<dbReference type="InterPro" id="IPR013525">
    <property type="entry name" value="ABC2_TM"/>
</dbReference>
<name>A0ABS1ETY8_9CLOT</name>